<evidence type="ECO:0000256" key="1">
    <source>
        <dbReference type="SAM" id="Phobius"/>
    </source>
</evidence>
<keyword evidence="1" id="KW-0812">Transmembrane</keyword>
<keyword evidence="1" id="KW-1133">Transmembrane helix</keyword>
<gene>
    <name evidence="2" type="ORF">VFH_V092400</name>
</gene>
<accession>A0AAV1AU38</accession>
<keyword evidence="1" id="KW-0472">Membrane</keyword>
<organism evidence="2 3">
    <name type="scientific">Vicia faba</name>
    <name type="common">Broad bean</name>
    <name type="synonym">Faba vulgaris</name>
    <dbReference type="NCBI Taxonomy" id="3906"/>
    <lineage>
        <taxon>Eukaryota</taxon>
        <taxon>Viridiplantae</taxon>
        <taxon>Streptophyta</taxon>
        <taxon>Embryophyta</taxon>
        <taxon>Tracheophyta</taxon>
        <taxon>Spermatophyta</taxon>
        <taxon>Magnoliopsida</taxon>
        <taxon>eudicotyledons</taxon>
        <taxon>Gunneridae</taxon>
        <taxon>Pentapetalae</taxon>
        <taxon>rosids</taxon>
        <taxon>fabids</taxon>
        <taxon>Fabales</taxon>
        <taxon>Fabaceae</taxon>
        <taxon>Papilionoideae</taxon>
        <taxon>50 kb inversion clade</taxon>
        <taxon>NPAAA clade</taxon>
        <taxon>Hologalegina</taxon>
        <taxon>IRL clade</taxon>
        <taxon>Fabeae</taxon>
        <taxon>Vicia</taxon>
    </lineage>
</organism>
<feature type="transmembrane region" description="Helical" evidence="1">
    <location>
        <begin position="171"/>
        <end position="190"/>
    </location>
</feature>
<evidence type="ECO:0000313" key="2">
    <source>
        <dbReference type="EMBL" id="CAI8613684.1"/>
    </source>
</evidence>
<feature type="transmembrane region" description="Helical" evidence="1">
    <location>
        <begin position="138"/>
        <end position="159"/>
    </location>
</feature>
<dbReference type="EMBL" id="OX451740">
    <property type="protein sequence ID" value="CAI8613684.1"/>
    <property type="molecule type" value="Genomic_DNA"/>
</dbReference>
<reference evidence="2 3" key="1">
    <citation type="submission" date="2023-01" db="EMBL/GenBank/DDBJ databases">
        <authorList>
            <person name="Kreplak J."/>
        </authorList>
    </citation>
    <scope>NUCLEOTIDE SEQUENCE [LARGE SCALE GENOMIC DNA]</scope>
</reference>
<dbReference type="AlphaFoldDB" id="A0AAV1AU38"/>
<name>A0AAV1AU38_VICFA</name>
<evidence type="ECO:0000313" key="3">
    <source>
        <dbReference type="Proteomes" id="UP001157006"/>
    </source>
</evidence>
<dbReference type="Proteomes" id="UP001157006">
    <property type="component" value="Chromosome 5"/>
</dbReference>
<sequence>MELSRFTILHNFSIISNKTHKSSINSLSFSISLRGHSLRRHLTLADLPLPVSFRRHCPTGGPTSLPPSATKSRPPSSSLRAIVPHTPYGSLIATSSPHLIFNSPFLILEPSGALNDSLEISRRRLLVRYSTLFVGYRILHMSMLRCSALLAGYQMYIVLSLIRACTRTSGFLIRFCCNMRIVIHLVYSMFPFPSVG</sequence>
<protein>
    <submittedName>
        <fullName evidence="2">Uncharacterized protein</fullName>
    </submittedName>
</protein>
<proteinExistence type="predicted"/>
<keyword evidence="3" id="KW-1185">Reference proteome</keyword>